<sequence>MRQASSTGYWTGDLSPCRAIVPKQKDTLARLEKADGWRWVVLGWVGLGGVRSQLTISSIDLEKSYVAGQRYYYERRPNENRIVDGWIRSSKSSHTPQHVKPAAMDESHFRAFILVNVMKKWTSERATLPGARE</sequence>
<protein>
    <submittedName>
        <fullName evidence="1">Uncharacterized protein</fullName>
    </submittedName>
</protein>
<reference evidence="1" key="1">
    <citation type="submission" date="2016-03" db="EMBL/GenBank/DDBJ databases">
        <title>Mechanisms controlling the formation of the plant cell surface in tip-growing cells are functionally conserved among land plants.</title>
        <authorList>
            <person name="Honkanen S."/>
            <person name="Jones V.A."/>
            <person name="Morieri G."/>
            <person name="Champion C."/>
            <person name="Hetherington A.J."/>
            <person name="Kelly S."/>
            <person name="Saint-Marcoux D."/>
            <person name="Proust H."/>
            <person name="Prescott H."/>
            <person name="Dolan L."/>
        </authorList>
    </citation>
    <scope>NUCLEOTIDE SEQUENCE [LARGE SCALE GENOMIC DNA]</scope>
    <source>
        <tissue evidence="1">Whole gametophyte</tissue>
    </source>
</reference>
<dbReference type="Proteomes" id="UP000077202">
    <property type="component" value="Unassembled WGS sequence"/>
</dbReference>
<evidence type="ECO:0000313" key="2">
    <source>
        <dbReference type="Proteomes" id="UP000077202"/>
    </source>
</evidence>
<dbReference type="AlphaFoldDB" id="A0A176VZ00"/>
<evidence type="ECO:0000313" key="1">
    <source>
        <dbReference type="EMBL" id="OAE26034.1"/>
    </source>
</evidence>
<name>A0A176VZ00_MARPO</name>
<proteinExistence type="predicted"/>
<keyword evidence="2" id="KW-1185">Reference proteome</keyword>
<accession>A0A176VZ00</accession>
<comment type="caution">
    <text evidence="1">The sequence shown here is derived from an EMBL/GenBank/DDBJ whole genome shotgun (WGS) entry which is preliminary data.</text>
</comment>
<dbReference type="EMBL" id="LVLJ01002264">
    <property type="protein sequence ID" value="OAE26034.1"/>
    <property type="molecule type" value="Genomic_DNA"/>
</dbReference>
<gene>
    <name evidence="1" type="ORF">AXG93_4601s1330</name>
</gene>
<organism evidence="1 2">
    <name type="scientific">Marchantia polymorpha subsp. ruderalis</name>
    <dbReference type="NCBI Taxonomy" id="1480154"/>
    <lineage>
        <taxon>Eukaryota</taxon>
        <taxon>Viridiplantae</taxon>
        <taxon>Streptophyta</taxon>
        <taxon>Embryophyta</taxon>
        <taxon>Marchantiophyta</taxon>
        <taxon>Marchantiopsida</taxon>
        <taxon>Marchantiidae</taxon>
        <taxon>Marchantiales</taxon>
        <taxon>Marchantiaceae</taxon>
        <taxon>Marchantia</taxon>
    </lineage>
</organism>